<dbReference type="STRING" id="1590841.A0A2R6RUJ0"/>
<feature type="region of interest" description="Disordered" evidence="6">
    <location>
        <begin position="467"/>
        <end position="494"/>
    </location>
</feature>
<reference evidence="9" key="2">
    <citation type="journal article" date="2018" name="BMC Genomics">
        <title>A manually annotated Actinidia chinensis var. chinensis (kiwifruit) genome highlights the challenges associated with draft genomes and gene prediction in plants.</title>
        <authorList>
            <person name="Pilkington S.M."/>
            <person name="Crowhurst R."/>
            <person name="Hilario E."/>
            <person name="Nardozza S."/>
            <person name="Fraser L."/>
            <person name="Peng Y."/>
            <person name="Gunaseelan K."/>
            <person name="Simpson R."/>
            <person name="Tahir J."/>
            <person name="Deroles S.C."/>
            <person name="Templeton K."/>
            <person name="Luo Z."/>
            <person name="Davy M."/>
            <person name="Cheng C."/>
            <person name="McNeilage M."/>
            <person name="Scaglione D."/>
            <person name="Liu Y."/>
            <person name="Zhang Q."/>
            <person name="Datson P."/>
            <person name="De Silva N."/>
            <person name="Gardiner S.E."/>
            <person name="Bassett H."/>
            <person name="Chagne D."/>
            <person name="McCallum J."/>
            <person name="Dzierzon H."/>
            <person name="Deng C."/>
            <person name="Wang Y.Y."/>
            <person name="Barron L."/>
            <person name="Manako K."/>
            <person name="Bowen J."/>
            <person name="Foster T.M."/>
            <person name="Erridge Z.A."/>
            <person name="Tiffin H."/>
            <person name="Waite C.N."/>
            <person name="Davies K.M."/>
            <person name="Grierson E.P."/>
            <person name="Laing W.A."/>
            <person name="Kirk R."/>
            <person name="Chen X."/>
            <person name="Wood M."/>
            <person name="Montefiori M."/>
            <person name="Brummell D.A."/>
            <person name="Schwinn K.E."/>
            <person name="Catanach A."/>
            <person name="Fullerton C."/>
            <person name="Li D."/>
            <person name="Meiyalaghan S."/>
            <person name="Nieuwenhuizen N."/>
            <person name="Read N."/>
            <person name="Prakash R."/>
            <person name="Hunter D."/>
            <person name="Zhang H."/>
            <person name="McKenzie M."/>
            <person name="Knabel M."/>
            <person name="Harris A."/>
            <person name="Allan A.C."/>
            <person name="Gleave A."/>
            <person name="Chen A."/>
            <person name="Janssen B.J."/>
            <person name="Plunkett B."/>
            <person name="Ampomah-Dwamena C."/>
            <person name="Voogd C."/>
            <person name="Leif D."/>
            <person name="Lafferty D."/>
            <person name="Souleyre E.J.F."/>
            <person name="Varkonyi-Gasic E."/>
            <person name="Gambi F."/>
            <person name="Hanley J."/>
            <person name="Yao J.L."/>
            <person name="Cheung J."/>
            <person name="David K.M."/>
            <person name="Warren B."/>
            <person name="Marsh K."/>
            <person name="Snowden K.C."/>
            <person name="Lin-Wang K."/>
            <person name="Brian L."/>
            <person name="Martinez-Sanchez M."/>
            <person name="Wang M."/>
            <person name="Ileperuma N."/>
            <person name="Macnee N."/>
            <person name="Campin R."/>
            <person name="McAtee P."/>
            <person name="Drummond R.S.M."/>
            <person name="Espley R.V."/>
            <person name="Ireland H.S."/>
            <person name="Wu R."/>
            <person name="Atkinson R.G."/>
            <person name="Karunairetnam S."/>
            <person name="Bulley S."/>
            <person name="Chunkath S."/>
            <person name="Hanley Z."/>
            <person name="Storey R."/>
            <person name="Thrimawithana A.H."/>
            <person name="Thomson S."/>
            <person name="David C."/>
            <person name="Testolin R."/>
            <person name="Huang H."/>
            <person name="Hellens R.P."/>
            <person name="Schaffer R.J."/>
        </authorList>
    </citation>
    <scope>NUCLEOTIDE SEQUENCE [LARGE SCALE GENOMIC DNA]</scope>
    <source>
        <strain evidence="9">cv. Red5</strain>
    </source>
</reference>
<dbReference type="OrthoDB" id="442947at2759"/>
<dbReference type="PROSITE" id="PS50084">
    <property type="entry name" value="KH_TYPE_1"/>
    <property type="match status" value="4"/>
</dbReference>
<feature type="domain" description="K Homology" evidence="7">
    <location>
        <begin position="281"/>
        <end position="357"/>
    </location>
</feature>
<dbReference type="FunCoup" id="A0A2R6RUJ0">
    <property type="interactions" value="3151"/>
</dbReference>
<dbReference type="AlphaFoldDB" id="A0A2R6RUJ0"/>
<keyword evidence="2" id="KW-0677">Repeat</keyword>
<name>A0A2R6RUJ0_ACTCC</name>
<evidence type="ECO:0000313" key="9">
    <source>
        <dbReference type="Proteomes" id="UP000241394"/>
    </source>
</evidence>
<comment type="caution">
    <text evidence="8">The sequence shown here is derived from an EMBL/GenBank/DDBJ whole genome shotgun (WGS) entry which is preliminary data.</text>
</comment>
<dbReference type="GO" id="GO:0009911">
    <property type="term" value="P:positive regulation of flower development"/>
    <property type="evidence" value="ECO:0007669"/>
    <property type="project" value="UniProtKB-ARBA"/>
</dbReference>
<evidence type="ECO:0000259" key="7">
    <source>
        <dbReference type="SMART" id="SM00322"/>
    </source>
</evidence>
<dbReference type="SMART" id="SM00322">
    <property type="entry name" value="KH"/>
    <property type="match status" value="4"/>
</dbReference>
<dbReference type="PANTHER" id="PTHR10288">
    <property type="entry name" value="KH DOMAIN CONTAINING RNA BINDING PROTEIN"/>
    <property type="match status" value="1"/>
</dbReference>
<comment type="subcellular location">
    <subcellularLocation>
        <location evidence="1">Nucleus</location>
    </subcellularLocation>
</comment>
<proteinExistence type="predicted"/>
<evidence type="ECO:0000256" key="1">
    <source>
        <dbReference type="ARBA" id="ARBA00004123"/>
    </source>
</evidence>
<dbReference type="FunFam" id="3.30.310.210:FF:000002">
    <property type="entry name" value="KH domain-containing protein"/>
    <property type="match status" value="2"/>
</dbReference>
<dbReference type="InParanoid" id="A0A2R6RUJ0"/>
<sequence length="549" mass="58813">MAGRRNSYGKRPHSESDYADNGGNKRRNAGDDRESFSIGQEDTVYRYLCPGKKIGSIIGRGGEIVKQLRADSKSKIRIGETVRGCEERVVTIYSSSEETNMFNDTDNLVCPAQDALFRVHDRVVADDLAADEDLEETPQVTAKLLVPSDQIGCVIGKGGQIVQNIRSETGAQIRILKDDHLPACALSSDELVQISGEPQVVRKALYQIASRLHDNPSRSQHMLASAGPNVYPSGGSLMGPNSGAPIMGLAPFVGPYGGYKGDSRDWSRPFYPAPRGEASSKEFSLRLICPAANIGGVIGKGGTIINQIRQESGAGIKVDSSAVGGDDCIISISAKEFFEDTFSPTIEAALRLQPRCSEKVERDSGLVSFTTRLLVPTSRIGCLIGKGGAIITEMRRITKANIRILSKEDVPKVAAEDEEMVQISGDPDLAKDALMQVTSRLRATLFDREGAVSALVPVLPYLPMSTDGSDGLKYESRDGRRHGRGHSYSDGYGEASDLPAVDDYGSYGGLQSGSNGGGYGAYGGYSSGRADSSMLSGKNPGSRRKSYGY</sequence>
<evidence type="ECO:0000256" key="3">
    <source>
        <dbReference type="ARBA" id="ARBA00022884"/>
    </source>
</evidence>
<dbReference type="GO" id="GO:0005634">
    <property type="term" value="C:nucleus"/>
    <property type="evidence" value="ECO:0007669"/>
    <property type="project" value="UniProtKB-SubCell"/>
</dbReference>
<dbReference type="Gene3D" id="3.30.310.210">
    <property type="match status" value="1"/>
</dbReference>
<dbReference type="Gene3D" id="3.30.1370.10">
    <property type="entry name" value="K Homology domain, type 1"/>
    <property type="match status" value="2"/>
</dbReference>
<evidence type="ECO:0000256" key="6">
    <source>
        <dbReference type="SAM" id="MobiDB-lite"/>
    </source>
</evidence>
<feature type="domain" description="K Homology" evidence="7">
    <location>
        <begin position="367"/>
        <end position="442"/>
    </location>
</feature>
<feature type="region of interest" description="Disordered" evidence="6">
    <location>
        <begin position="528"/>
        <end position="549"/>
    </location>
</feature>
<dbReference type="GO" id="GO:0003723">
    <property type="term" value="F:RNA binding"/>
    <property type="evidence" value="ECO:0007669"/>
    <property type="project" value="UniProtKB-UniRule"/>
</dbReference>
<gene>
    <name evidence="8" type="ORF">CEY00_Acc04083</name>
</gene>
<dbReference type="InterPro" id="IPR004087">
    <property type="entry name" value="KH_dom"/>
</dbReference>
<evidence type="ECO:0000256" key="4">
    <source>
        <dbReference type="ARBA" id="ARBA00023242"/>
    </source>
</evidence>
<evidence type="ECO:0000256" key="5">
    <source>
        <dbReference type="PROSITE-ProRule" id="PRU00117"/>
    </source>
</evidence>
<dbReference type="CDD" id="cd22460">
    <property type="entry name" value="KH-I_PEPPER_rpt2_like"/>
    <property type="match status" value="2"/>
</dbReference>
<reference evidence="8 9" key="1">
    <citation type="submission" date="2017-07" db="EMBL/GenBank/DDBJ databases">
        <title>An improved, manually edited Actinidia chinensis var. chinensis (kiwifruit) genome highlights the challenges associated with draft genomes and gene prediction in plants.</title>
        <authorList>
            <person name="Pilkington S."/>
            <person name="Crowhurst R."/>
            <person name="Hilario E."/>
            <person name="Nardozza S."/>
            <person name="Fraser L."/>
            <person name="Peng Y."/>
            <person name="Gunaseelan K."/>
            <person name="Simpson R."/>
            <person name="Tahir J."/>
            <person name="Deroles S."/>
            <person name="Templeton K."/>
            <person name="Luo Z."/>
            <person name="Davy M."/>
            <person name="Cheng C."/>
            <person name="Mcneilage M."/>
            <person name="Scaglione D."/>
            <person name="Liu Y."/>
            <person name="Zhang Q."/>
            <person name="Datson P."/>
            <person name="De Silva N."/>
            <person name="Gardiner S."/>
            <person name="Bassett H."/>
            <person name="Chagne D."/>
            <person name="Mccallum J."/>
            <person name="Dzierzon H."/>
            <person name="Deng C."/>
            <person name="Wang Y.-Y."/>
            <person name="Barron N."/>
            <person name="Manako K."/>
            <person name="Bowen J."/>
            <person name="Foster T."/>
            <person name="Erridge Z."/>
            <person name="Tiffin H."/>
            <person name="Waite C."/>
            <person name="Davies K."/>
            <person name="Grierson E."/>
            <person name="Laing W."/>
            <person name="Kirk R."/>
            <person name="Chen X."/>
            <person name="Wood M."/>
            <person name="Montefiori M."/>
            <person name="Brummell D."/>
            <person name="Schwinn K."/>
            <person name="Catanach A."/>
            <person name="Fullerton C."/>
            <person name="Li D."/>
            <person name="Meiyalaghan S."/>
            <person name="Nieuwenhuizen N."/>
            <person name="Read N."/>
            <person name="Prakash R."/>
            <person name="Hunter D."/>
            <person name="Zhang H."/>
            <person name="Mckenzie M."/>
            <person name="Knabel M."/>
            <person name="Harris A."/>
            <person name="Allan A."/>
            <person name="Chen A."/>
            <person name="Janssen B."/>
            <person name="Plunkett B."/>
            <person name="Dwamena C."/>
            <person name="Voogd C."/>
            <person name="Leif D."/>
            <person name="Lafferty D."/>
            <person name="Souleyre E."/>
            <person name="Varkonyi-Gasic E."/>
            <person name="Gambi F."/>
            <person name="Hanley J."/>
            <person name="Yao J.-L."/>
            <person name="Cheung J."/>
            <person name="David K."/>
            <person name="Warren B."/>
            <person name="Marsh K."/>
            <person name="Snowden K."/>
            <person name="Lin-Wang K."/>
            <person name="Brian L."/>
            <person name="Martinez-Sanchez M."/>
            <person name="Wang M."/>
            <person name="Ileperuma N."/>
            <person name="Macnee N."/>
            <person name="Campin R."/>
            <person name="Mcatee P."/>
            <person name="Drummond R."/>
            <person name="Espley R."/>
            <person name="Ireland H."/>
            <person name="Wu R."/>
            <person name="Atkinson R."/>
            <person name="Karunairetnam S."/>
            <person name="Bulley S."/>
            <person name="Chunkath S."/>
            <person name="Hanley Z."/>
            <person name="Storey R."/>
            <person name="Thrimawithana A."/>
            <person name="Thomson S."/>
            <person name="David C."/>
            <person name="Testolin R."/>
        </authorList>
    </citation>
    <scope>NUCLEOTIDE SEQUENCE [LARGE SCALE GENOMIC DNA]</scope>
    <source>
        <strain evidence="9">cv. Red5</strain>
        <tissue evidence="8">Young leaf</tissue>
    </source>
</reference>
<accession>A0A2R6RUJ0</accession>
<dbReference type="CDD" id="cd22459">
    <property type="entry name" value="KH-I_PEPPER_rpt1_like"/>
    <property type="match status" value="2"/>
</dbReference>
<dbReference type="Gramene" id="PSS33683">
    <property type="protein sequence ID" value="PSS33683"/>
    <property type="gene ID" value="CEY00_Acc04083"/>
</dbReference>
<feature type="region of interest" description="Disordered" evidence="6">
    <location>
        <begin position="1"/>
        <end position="36"/>
    </location>
</feature>
<evidence type="ECO:0000313" key="8">
    <source>
        <dbReference type="EMBL" id="PSS33683.1"/>
    </source>
</evidence>
<dbReference type="Proteomes" id="UP000241394">
    <property type="component" value="Chromosome LG3"/>
</dbReference>
<dbReference type="SUPFAM" id="SSF54791">
    <property type="entry name" value="Eukaryotic type KH-domain (KH-domain type I)"/>
    <property type="match status" value="4"/>
</dbReference>
<dbReference type="Pfam" id="PF00013">
    <property type="entry name" value="KH_1"/>
    <property type="match status" value="4"/>
</dbReference>
<protein>
    <submittedName>
        <fullName evidence="8">KH domain-containing protein</fullName>
    </submittedName>
</protein>
<dbReference type="OMA" id="CPDEGWA"/>
<feature type="domain" description="K Homology" evidence="7">
    <location>
        <begin position="41"/>
        <end position="113"/>
    </location>
</feature>
<dbReference type="EMBL" id="NKQK01000003">
    <property type="protein sequence ID" value="PSS33683.1"/>
    <property type="molecule type" value="Genomic_DNA"/>
</dbReference>
<keyword evidence="3 5" id="KW-0694">RNA-binding</keyword>
<feature type="domain" description="K Homology" evidence="7">
    <location>
        <begin position="138"/>
        <end position="213"/>
    </location>
</feature>
<dbReference type="InterPro" id="IPR004088">
    <property type="entry name" value="KH_dom_type_1"/>
</dbReference>
<keyword evidence="4" id="KW-0539">Nucleus</keyword>
<evidence type="ECO:0000256" key="2">
    <source>
        <dbReference type="ARBA" id="ARBA00022737"/>
    </source>
</evidence>
<organism evidence="8 9">
    <name type="scientific">Actinidia chinensis var. chinensis</name>
    <name type="common">Chinese soft-hair kiwi</name>
    <dbReference type="NCBI Taxonomy" id="1590841"/>
    <lineage>
        <taxon>Eukaryota</taxon>
        <taxon>Viridiplantae</taxon>
        <taxon>Streptophyta</taxon>
        <taxon>Embryophyta</taxon>
        <taxon>Tracheophyta</taxon>
        <taxon>Spermatophyta</taxon>
        <taxon>Magnoliopsida</taxon>
        <taxon>eudicotyledons</taxon>
        <taxon>Gunneridae</taxon>
        <taxon>Pentapetalae</taxon>
        <taxon>asterids</taxon>
        <taxon>Ericales</taxon>
        <taxon>Actinidiaceae</taxon>
        <taxon>Actinidia</taxon>
    </lineage>
</organism>
<keyword evidence="9" id="KW-1185">Reference proteome</keyword>
<dbReference type="InterPro" id="IPR036612">
    <property type="entry name" value="KH_dom_type_1_sf"/>
</dbReference>